<feature type="transmembrane region" description="Helical" evidence="1">
    <location>
        <begin position="57"/>
        <end position="81"/>
    </location>
</feature>
<gene>
    <name evidence="2" type="ORF">GK047_17560</name>
</gene>
<comment type="caution">
    <text evidence="2">The sequence shown here is derived from an EMBL/GenBank/DDBJ whole genome shotgun (WGS) entry which is preliminary data.</text>
</comment>
<evidence type="ECO:0000313" key="2">
    <source>
        <dbReference type="EMBL" id="NEW07810.1"/>
    </source>
</evidence>
<organism evidence="2">
    <name type="scientific">Paenibacillus sp. SYP-B3998</name>
    <dbReference type="NCBI Taxonomy" id="2678564"/>
    <lineage>
        <taxon>Bacteria</taxon>
        <taxon>Bacillati</taxon>
        <taxon>Bacillota</taxon>
        <taxon>Bacilli</taxon>
        <taxon>Bacillales</taxon>
        <taxon>Paenibacillaceae</taxon>
        <taxon>Paenibacillus</taxon>
    </lineage>
</organism>
<feature type="transmembrane region" description="Helical" evidence="1">
    <location>
        <begin position="7"/>
        <end position="27"/>
    </location>
</feature>
<sequence>MNEIKVASTLPIYATIFGLIAVAMNLFLIPMPLGFICGLIAFIMGIISFVRHRKSNGLMLSLVSFLIFLLWTASIVIPIWVDPTLQISLK</sequence>
<name>A0A6G4A0D3_9BACL</name>
<dbReference type="RefSeq" id="WP_163949438.1">
    <property type="nucleotide sequence ID" value="NZ_JAAIKC010000006.1"/>
</dbReference>
<dbReference type="EMBL" id="JAAIKC010000006">
    <property type="protein sequence ID" value="NEW07810.1"/>
    <property type="molecule type" value="Genomic_DNA"/>
</dbReference>
<keyword evidence="1" id="KW-1133">Transmembrane helix</keyword>
<feature type="transmembrane region" description="Helical" evidence="1">
    <location>
        <begin position="33"/>
        <end position="50"/>
    </location>
</feature>
<reference evidence="2" key="1">
    <citation type="submission" date="2020-02" db="EMBL/GenBank/DDBJ databases">
        <authorList>
            <person name="Shen X.-R."/>
            <person name="Zhang Y.-X."/>
        </authorList>
    </citation>
    <scope>NUCLEOTIDE SEQUENCE</scope>
    <source>
        <strain evidence="2">SYP-B3998</strain>
    </source>
</reference>
<accession>A0A6G4A0D3</accession>
<proteinExistence type="predicted"/>
<keyword evidence="1" id="KW-0472">Membrane</keyword>
<dbReference type="AlphaFoldDB" id="A0A6G4A0D3"/>
<evidence type="ECO:0000256" key="1">
    <source>
        <dbReference type="SAM" id="Phobius"/>
    </source>
</evidence>
<keyword evidence="1" id="KW-0812">Transmembrane</keyword>
<protein>
    <submittedName>
        <fullName evidence="2">Uncharacterized protein</fullName>
    </submittedName>
</protein>